<accession>A0A8J6CIA6</accession>
<sequence>MASAKSELVVDLSCDHVRWLEGATAEYELPDTGKAFRCALMFAMSRGPLALPSPGTPAEGTAPFTARLAPQQLAWLGEEVRRAGEGATASQVATAMCNACAQGHSDDVFGVVRCKTGVATADSACEGARAALAKQRARAS</sequence>
<protein>
    <submittedName>
        <fullName evidence="1">Uncharacterized protein</fullName>
    </submittedName>
</protein>
<evidence type="ECO:0000313" key="2">
    <source>
        <dbReference type="Proteomes" id="UP000751190"/>
    </source>
</evidence>
<evidence type="ECO:0000313" key="1">
    <source>
        <dbReference type="EMBL" id="KAG8468593.1"/>
    </source>
</evidence>
<gene>
    <name evidence="1" type="ORF">KFE25_013676</name>
</gene>
<dbReference type="AlphaFoldDB" id="A0A8J6CIA6"/>
<dbReference type="EMBL" id="JAGTXO010000004">
    <property type="protein sequence ID" value="KAG8468593.1"/>
    <property type="molecule type" value="Genomic_DNA"/>
</dbReference>
<proteinExistence type="predicted"/>
<name>A0A8J6CIA6_DIALT</name>
<dbReference type="OMA" id="HATGCAC"/>
<comment type="caution">
    <text evidence="1">The sequence shown here is derived from an EMBL/GenBank/DDBJ whole genome shotgun (WGS) entry which is preliminary data.</text>
</comment>
<organism evidence="1 2">
    <name type="scientific">Diacronema lutheri</name>
    <name type="common">Unicellular marine alga</name>
    <name type="synonym">Monochrysis lutheri</name>
    <dbReference type="NCBI Taxonomy" id="2081491"/>
    <lineage>
        <taxon>Eukaryota</taxon>
        <taxon>Haptista</taxon>
        <taxon>Haptophyta</taxon>
        <taxon>Pavlovophyceae</taxon>
        <taxon>Pavlovales</taxon>
        <taxon>Pavlovaceae</taxon>
        <taxon>Diacronema</taxon>
    </lineage>
</organism>
<keyword evidence="2" id="KW-1185">Reference proteome</keyword>
<reference evidence="1" key="1">
    <citation type="submission" date="2021-05" db="EMBL/GenBank/DDBJ databases">
        <title>The genome of the haptophyte Pavlova lutheri (Diacronema luteri, Pavlovales) - a model for lipid biosynthesis in eukaryotic algae.</title>
        <authorList>
            <person name="Hulatt C.J."/>
            <person name="Posewitz M.C."/>
        </authorList>
    </citation>
    <scope>NUCLEOTIDE SEQUENCE</scope>
    <source>
        <strain evidence="1">NIVA-4/92</strain>
    </source>
</reference>
<dbReference type="Proteomes" id="UP000751190">
    <property type="component" value="Unassembled WGS sequence"/>
</dbReference>